<dbReference type="InterPro" id="IPR050268">
    <property type="entry name" value="NADH-dep_flavin_reductase"/>
</dbReference>
<dbReference type="GO" id="GO:0010181">
    <property type="term" value="F:FMN binding"/>
    <property type="evidence" value="ECO:0007669"/>
    <property type="project" value="InterPro"/>
</dbReference>
<dbReference type="EC" id="1.5.1.36" evidence="3"/>
<dbReference type="InterPro" id="IPR002563">
    <property type="entry name" value="Flavin_Rdtase-like_dom"/>
</dbReference>
<dbReference type="GO" id="GO:0042602">
    <property type="term" value="F:riboflavin reductase (NADPH) activity"/>
    <property type="evidence" value="ECO:0007669"/>
    <property type="project" value="TreeGrafter"/>
</dbReference>
<dbReference type="Proteomes" id="UP000068382">
    <property type="component" value="Unassembled WGS sequence"/>
</dbReference>
<keyword evidence="4" id="KW-1185">Reference proteome</keyword>
<dbReference type="GO" id="GO:0036382">
    <property type="term" value="F:flavin reductase (NADH) activity"/>
    <property type="evidence" value="ECO:0007669"/>
    <property type="project" value="UniProtKB-EC"/>
</dbReference>
<dbReference type="PATRIC" id="fig|1768241.3.peg.3314"/>
<proteinExistence type="predicted"/>
<evidence type="ECO:0000313" key="4">
    <source>
        <dbReference type="Proteomes" id="UP000068382"/>
    </source>
</evidence>
<protein>
    <submittedName>
        <fullName evidence="3">p-hydroxyphenylacetate 3-hydroxylase, reductase component</fullName>
        <ecNumber evidence="3">1.5.1.36</ecNumber>
    </submittedName>
</protein>
<dbReference type="Pfam" id="PF01613">
    <property type="entry name" value="Flavin_Reduct"/>
    <property type="match status" value="1"/>
</dbReference>
<organism evidence="3 4">
    <name type="scientific">Tritonibacter horizontis</name>
    <dbReference type="NCBI Taxonomy" id="1768241"/>
    <lineage>
        <taxon>Bacteria</taxon>
        <taxon>Pseudomonadati</taxon>
        <taxon>Pseudomonadota</taxon>
        <taxon>Alphaproteobacteria</taxon>
        <taxon>Rhodobacterales</taxon>
        <taxon>Paracoccaceae</taxon>
        <taxon>Tritonibacter</taxon>
    </lineage>
</organism>
<accession>A0A132BUC1</accession>
<gene>
    <name evidence="3" type="ORF">TRIHO_31710</name>
</gene>
<dbReference type="InterPro" id="IPR012349">
    <property type="entry name" value="Split_barrel_FMN-bd"/>
</dbReference>
<dbReference type="PANTHER" id="PTHR30466">
    <property type="entry name" value="FLAVIN REDUCTASE"/>
    <property type="match status" value="1"/>
</dbReference>
<sequence length="173" mass="18877">MGLQMSKQTQRAFVPDESNTRLLRDAFGRFATGVTIVTAQTPEGVVAITASSFSSVSLTPAMVLWSPDRNSRRFPYFERAEHYAIHVLAADQEDLCFKVAKDAGGLRGLDLGQNAEGVPVLEGCLARFECTRRAVYDGGDHAIVLGVVNRAEMREEGEALAFFKGQLGRICAH</sequence>
<evidence type="ECO:0000259" key="2">
    <source>
        <dbReference type="SMART" id="SM00903"/>
    </source>
</evidence>
<dbReference type="GO" id="GO:0006208">
    <property type="term" value="P:pyrimidine nucleobase catabolic process"/>
    <property type="evidence" value="ECO:0007669"/>
    <property type="project" value="TreeGrafter"/>
</dbReference>
<comment type="caution">
    <text evidence="3">The sequence shown here is derived from an EMBL/GenBank/DDBJ whole genome shotgun (WGS) entry which is preliminary data.</text>
</comment>
<dbReference type="EMBL" id="LPUY01000080">
    <property type="protein sequence ID" value="KUP91988.1"/>
    <property type="molecule type" value="Genomic_DNA"/>
</dbReference>
<feature type="domain" description="Flavin reductase like" evidence="2">
    <location>
        <begin position="27"/>
        <end position="169"/>
    </location>
</feature>
<keyword evidence="1 3" id="KW-0560">Oxidoreductase</keyword>
<name>A0A132BUC1_9RHOB</name>
<evidence type="ECO:0000313" key="3">
    <source>
        <dbReference type="EMBL" id="KUP91988.1"/>
    </source>
</evidence>
<dbReference type="AlphaFoldDB" id="A0A132BUC1"/>
<dbReference type="SUPFAM" id="SSF50475">
    <property type="entry name" value="FMN-binding split barrel"/>
    <property type="match status" value="1"/>
</dbReference>
<dbReference type="SMART" id="SM00903">
    <property type="entry name" value="Flavin_Reduct"/>
    <property type="match status" value="1"/>
</dbReference>
<dbReference type="Gene3D" id="2.30.110.10">
    <property type="entry name" value="Electron Transport, Fmn-binding Protein, Chain A"/>
    <property type="match status" value="1"/>
</dbReference>
<reference evidence="3 4" key="1">
    <citation type="submission" date="2015-12" db="EMBL/GenBank/DDBJ databases">
        <title>Genome sequence of the marine Rhodobacteraceae strain O3.65, Candidatus Tritonibacter horizontis.</title>
        <authorList>
            <person name="Poehlein A."/>
            <person name="Giebel H.A."/>
            <person name="Voget S."/>
            <person name="Brinkhoff T."/>
        </authorList>
    </citation>
    <scope>NUCLEOTIDE SEQUENCE [LARGE SCALE GENOMIC DNA]</scope>
    <source>
        <strain evidence="3 4">O3.65</strain>
    </source>
</reference>
<evidence type="ECO:0000256" key="1">
    <source>
        <dbReference type="ARBA" id="ARBA00023002"/>
    </source>
</evidence>
<dbReference type="PANTHER" id="PTHR30466:SF1">
    <property type="entry name" value="FMN REDUCTASE (NADH) RUTF"/>
    <property type="match status" value="1"/>
</dbReference>